<protein>
    <recommendedName>
        <fullName evidence="3">Transposase</fullName>
    </recommendedName>
</protein>
<gene>
    <name evidence="1" type="ORF">ACFPZ3_19935</name>
</gene>
<dbReference type="RefSeq" id="WP_379515649.1">
    <property type="nucleotide sequence ID" value="NZ_JBHSPA010000023.1"/>
</dbReference>
<organism evidence="1 2">
    <name type="scientific">Nonomuraea insulae</name>
    <dbReference type="NCBI Taxonomy" id="1616787"/>
    <lineage>
        <taxon>Bacteria</taxon>
        <taxon>Bacillati</taxon>
        <taxon>Actinomycetota</taxon>
        <taxon>Actinomycetes</taxon>
        <taxon>Streptosporangiales</taxon>
        <taxon>Streptosporangiaceae</taxon>
        <taxon>Nonomuraea</taxon>
    </lineage>
</organism>
<evidence type="ECO:0000313" key="2">
    <source>
        <dbReference type="Proteomes" id="UP001596058"/>
    </source>
</evidence>
<dbReference type="EMBL" id="JBHSPA010000023">
    <property type="protein sequence ID" value="MFC5826144.1"/>
    <property type="molecule type" value="Genomic_DNA"/>
</dbReference>
<name>A0ABW1CK94_9ACTN</name>
<sequence>MRYDNVKPAVAKVLGFSRTRVESERWVVFRSWAVIDAYYCRPA</sequence>
<evidence type="ECO:0008006" key="3">
    <source>
        <dbReference type="Google" id="ProtNLM"/>
    </source>
</evidence>
<reference evidence="2" key="1">
    <citation type="journal article" date="2019" name="Int. J. Syst. Evol. Microbiol.">
        <title>The Global Catalogue of Microorganisms (GCM) 10K type strain sequencing project: providing services to taxonomists for standard genome sequencing and annotation.</title>
        <authorList>
            <consortium name="The Broad Institute Genomics Platform"/>
            <consortium name="The Broad Institute Genome Sequencing Center for Infectious Disease"/>
            <person name="Wu L."/>
            <person name="Ma J."/>
        </authorList>
    </citation>
    <scope>NUCLEOTIDE SEQUENCE [LARGE SCALE GENOMIC DNA]</scope>
    <source>
        <strain evidence="2">CCUG 53903</strain>
    </source>
</reference>
<keyword evidence="2" id="KW-1185">Reference proteome</keyword>
<evidence type="ECO:0000313" key="1">
    <source>
        <dbReference type="EMBL" id="MFC5826144.1"/>
    </source>
</evidence>
<dbReference type="Proteomes" id="UP001596058">
    <property type="component" value="Unassembled WGS sequence"/>
</dbReference>
<proteinExistence type="predicted"/>
<accession>A0ABW1CK94</accession>
<comment type="caution">
    <text evidence="1">The sequence shown here is derived from an EMBL/GenBank/DDBJ whole genome shotgun (WGS) entry which is preliminary data.</text>
</comment>